<evidence type="ECO:0000313" key="9">
    <source>
        <dbReference type="Proteomes" id="UP001321506"/>
    </source>
</evidence>
<keyword evidence="9" id="KW-1185">Reference proteome</keyword>
<comment type="similarity">
    <text evidence="7">Belongs to the TatC family.</text>
</comment>
<dbReference type="HAMAP" id="MF_00902">
    <property type="entry name" value="TatC"/>
    <property type="match status" value="1"/>
</dbReference>
<keyword evidence="5 7" id="KW-0811">Translocation</keyword>
<feature type="transmembrane region" description="Helical" evidence="7">
    <location>
        <begin position="14"/>
        <end position="36"/>
    </location>
</feature>
<sequence length="252" mass="27544">MSLGEHLLELRKRLFISAAAIVAAAVGGFIVADWVWARLREPVLRIAEEQGRTAEISYTYVTEAFDTRLQIAFAVGLVIASPVWLYQIWAFLMPALQRREKQFAIGFLGSAVPLFLGGCLAGWLVLPNMVTLLTSFAPAEDVSLLTAKTYLDFTIKLLLAVGVAFVLPVFLVLLNFARVLSAQAILKGWRVAVLVIAVFTAMATPAADVLSMFLLMIPMVLLYFIAAGVAWLHDRRMAKRDAAAFDAGLAEA</sequence>
<evidence type="ECO:0000256" key="5">
    <source>
        <dbReference type="ARBA" id="ARBA00023010"/>
    </source>
</evidence>
<dbReference type="GO" id="GO:0043953">
    <property type="term" value="P:protein transport by the Tat complex"/>
    <property type="evidence" value="ECO:0007669"/>
    <property type="project" value="UniProtKB-UniRule"/>
</dbReference>
<keyword evidence="7" id="KW-1003">Cell membrane</keyword>
<protein>
    <recommendedName>
        <fullName evidence="7">Sec-independent protein translocase protein TatC</fullName>
    </recommendedName>
</protein>
<dbReference type="PRINTS" id="PR01840">
    <property type="entry name" value="TATCFAMILY"/>
</dbReference>
<keyword evidence="7" id="KW-0813">Transport</keyword>
<organism evidence="8 9">
    <name type="scientific">Ruicaihuangia caeni</name>
    <dbReference type="NCBI Taxonomy" id="3042517"/>
    <lineage>
        <taxon>Bacteria</taxon>
        <taxon>Bacillati</taxon>
        <taxon>Actinomycetota</taxon>
        <taxon>Actinomycetes</taxon>
        <taxon>Micrococcales</taxon>
        <taxon>Microbacteriaceae</taxon>
        <taxon>Ruicaihuangia</taxon>
    </lineage>
</organism>
<dbReference type="GO" id="GO:0009977">
    <property type="term" value="F:proton motive force dependent protein transmembrane transporter activity"/>
    <property type="evidence" value="ECO:0007669"/>
    <property type="project" value="TreeGrafter"/>
</dbReference>
<comment type="subcellular location">
    <subcellularLocation>
        <location evidence="7">Cell membrane</location>
        <topology evidence="7">Multi-pass membrane protein</topology>
    </subcellularLocation>
    <subcellularLocation>
        <location evidence="1">Membrane</location>
        <topology evidence="1">Multi-pass membrane protein</topology>
    </subcellularLocation>
</comment>
<dbReference type="GO" id="GO:0033281">
    <property type="term" value="C:TAT protein transport complex"/>
    <property type="evidence" value="ECO:0007669"/>
    <property type="project" value="UniProtKB-UniRule"/>
</dbReference>
<evidence type="ECO:0000256" key="7">
    <source>
        <dbReference type="HAMAP-Rule" id="MF_00902"/>
    </source>
</evidence>
<dbReference type="PANTHER" id="PTHR30371:SF0">
    <property type="entry name" value="SEC-INDEPENDENT PROTEIN TRANSLOCASE PROTEIN TATC, CHLOROPLASTIC-RELATED"/>
    <property type="match status" value="1"/>
</dbReference>
<feature type="transmembrane region" description="Helical" evidence="7">
    <location>
        <begin position="104"/>
        <end position="126"/>
    </location>
</feature>
<dbReference type="AlphaFoldDB" id="A0AAW6T365"/>
<keyword evidence="6 7" id="KW-0472">Membrane</keyword>
<comment type="caution">
    <text evidence="8">The sequence shown here is derived from an EMBL/GenBank/DDBJ whole genome shotgun (WGS) entry which is preliminary data.</text>
</comment>
<dbReference type="NCBIfam" id="TIGR00945">
    <property type="entry name" value="tatC"/>
    <property type="match status" value="1"/>
</dbReference>
<dbReference type="PANTHER" id="PTHR30371">
    <property type="entry name" value="SEC-INDEPENDENT PROTEIN TRANSLOCASE PROTEIN TATC"/>
    <property type="match status" value="1"/>
</dbReference>
<name>A0AAW6T365_9MICO</name>
<dbReference type="Proteomes" id="UP001321506">
    <property type="component" value="Unassembled WGS sequence"/>
</dbReference>
<dbReference type="Pfam" id="PF00902">
    <property type="entry name" value="TatC"/>
    <property type="match status" value="1"/>
</dbReference>
<keyword evidence="2 7" id="KW-0812">Transmembrane</keyword>
<dbReference type="EMBL" id="JASATX010000001">
    <property type="protein sequence ID" value="MDI2098197.1"/>
    <property type="molecule type" value="Genomic_DNA"/>
</dbReference>
<accession>A0AAW6T365</accession>
<evidence type="ECO:0000256" key="1">
    <source>
        <dbReference type="ARBA" id="ARBA00004141"/>
    </source>
</evidence>
<evidence type="ECO:0000256" key="2">
    <source>
        <dbReference type="ARBA" id="ARBA00022692"/>
    </source>
</evidence>
<evidence type="ECO:0000256" key="6">
    <source>
        <dbReference type="ARBA" id="ARBA00023136"/>
    </source>
</evidence>
<dbReference type="GO" id="GO:0065002">
    <property type="term" value="P:intracellular protein transmembrane transport"/>
    <property type="evidence" value="ECO:0007669"/>
    <property type="project" value="TreeGrafter"/>
</dbReference>
<feature type="transmembrane region" description="Helical" evidence="7">
    <location>
        <begin position="213"/>
        <end position="232"/>
    </location>
</feature>
<evidence type="ECO:0000256" key="3">
    <source>
        <dbReference type="ARBA" id="ARBA00022927"/>
    </source>
</evidence>
<reference evidence="8 9" key="1">
    <citation type="submission" date="2023-04" db="EMBL/GenBank/DDBJ databases">
        <title>Klugiella caeni sp. nov. isolated from the sludge of biochemical tank.</title>
        <authorList>
            <person name="Geng K."/>
        </authorList>
    </citation>
    <scope>NUCLEOTIDE SEQUENCE [LARGE SCALE GENOMIC DNA]</scope>
    <source>
        <strain evidence="8 9">YN-L-19</strain>
    </source>
</reference>
<keyword evidence="4 7" id="KW-1133">Transmembrane helix</keyword>
<evidence type="ECO:0000256" key="4">
    <source>
        <dbReference type="ARBA" id="ARBA00022989"/>
    </source>
</evidence>
<evidence type="ECO:0000313" key="8">
    <source>
        <dbReference type="EMBL" id="MDI2098197.1"/>
    </source>
</evidence>
<gene>
    <name evidence="7 8" type="primary">tatC</name>
    <name evidence="8" type="ORF">QF206_04365</name>
</gene>
<feature type="transmembrane region" description="Helical" evidence="7">
    <location>
        <begin position="188"/>
        <end position="207"/>
    </location>
</feature>
<dbReference type="RefSeq" id="WP_281487948.1">
    <property type="nucleotide sequence ID" value="NZ_CP159582.1"/>
</dbReference>
<comment type="subunit">
    <text evidence="7">The Tat system comprises two distinct complexes: a TatABC complex, containing multiple copies of TatA, TatB and TatC subunits, and a separate TatA complex, containing only TatA subunits. Substrates initially bind to the TatABC complex, which probably triggers association of the separate TatA complex to form the active translocon.</text>
</comment>
<feature type="transmembrane region" description="Helical" evidence="7">
    <location>
        <begin position="71"/>
        <end position="92"/>
    </location>
</feature>
<comment type="function">
    <text evidence="7">Part of the twin-arginine translocation (Tat) system that transports large folded proteins containing a characteristic twin-arginine motif in their signal peptide across membranes. Together with TatB, TatC is part of a receptor directly interacting with Tat signal peptides.</text>
</comment>
<proteinExistence type="inferred from homology"/>
<dbReference type="InterPro" id="IPR002033">
    <property type="entry name" value="TatC"/>
</dbReference>
<keyword evidence="3 7" id="KW-0653">Protein transport</keyword>
<feature type="transmembrane region" description="Helical" evidence="7">
    <location>
        <begin position="153"/>
        <end position="176"/>
    </location>
</feature>